<name>L8MZ27_9CYAN</name>
<dbReference type="PROSITE" id="PS50113">
    <property type="entry name" value="PAC"/>
    <property type="match status" value="4"/>
</dbReference>
<dbReference type="PROSITE" id="PS50109">
    <property type="entry name" value="HIS_KIN"/>
    <property type="match status" value="1"/>
</dbReference>
<dbReference type="PANTHER" id="PTHR43047">
    <property type="entry name" value="TWO-COMPONENT HISTIDINE PROTEIN KINASE"/>
    <property type="match status" value="1"/>
</dbReference>
<dbReference type="CDD" id="cd00082">
    <property type="entry name" value="HisKA"/>
    <property type="match status" value="1"/>
</dbReference>
<dbReference type="InterPro" id="IPR003661">
    <property type="entry name" value="HisK_dim/P_dom"/>
</dbReference>
<feature type="domain" description="PAC" evidence="15">
    <location>
        <begin position="905"/>
        <end position="957"/>
    </location>
</feature>
<feature type="domain" description="Histidine kinase" evidence="12">
    <location>
        <begin position="975"/>
        <end position="1213"/>
    </location>
</feature>
<dbReference type="NCBIfam" id="TIGR00229">
    <property type="entry name" value="sensory_box"/>
    <property type="match status" value="4"/>
</dbReference>
<dbReference type="Gene3D" id="3.30.450.40">
    <property type="match status" value="1"/>
</dbReference>
<dbReference type="Gene3D" id="2.10.70.100">
    <property type="match status" value="1"/>
</dbReference>
<feature type="domain" description="PAC" evidence="15">
    <location>
        <begin position="509"/>
        <end position="561"/>
    </location>
</feature>
<dbReference type="InterPro" id="IPR003018">
    <property type="entry name" value="GAF"/>
</dbReference>
<dbReference type="SUPFAM" id="SSF55781">
    <property type="entry name" value="GAF domain-like"/>
    <property type="match status" value="1"/>
</dbReference>
<feature type="domain" description="PAS" evidence="14">
    <location>
        <begin position="576"/>
        <end position="647"/>
    </location>
</feature>
<dbReference type="Gene3D" id="1.10.287.130">
    <property type="match status" value="1"/>
</dbReference>
<dbReference type="GO" id="GO:0005886">
    <property type="term" value="C:plasma membrane"/>
    <property type="evidence" value="ECO:0007669"/>
    <property type="project" value="TreeGrafter"/>
</dbReference>
<keyword evidence="17" id="KW-1185">Reference proteome</keyword>
<dbReference type="InterPro" id="IPR001789">
    <property type="entry name" value="Sig_transdc_resp-reg_receiver"/>
</dbReference>
<evidence type="ECO:0000256" key="1">
    <source>
        <dbReference type="ARBA" id="ARBA00000085"/>
    </source>
</evidence>
<dbReference type="FunFam" id="1.10.287.130:FF:000145">
    <property type="entry name" value="Sensory transduction histidine kinase"/>
    <property type="match status" value="1"/>
</dbReference>
<dbReference type="CDD" id="cd00156">
    <property type="entry name" value="REC"/>
    <property type="match status" value="1"/>
</dbReference>
<dbReference type="PROSITE" id="PS50112">
    <property type="entry name" value="PAS"/>
    <property type="match status" value="3"/>
</dbReference>
<feature type="domain" description="PAS" evidence="14">
    <location>
        <begin position="435"/>
        <end position="505"/>
    </location>
</feature>
<feature type="modified residue" description="4-aspartylphosphate" evidence="9">
    <location>
        <position position="109"/>
    </location>
</feature>
<feature type="domain" description="PAC" evidence="15">
    <location>
        <begin position="775"/>
        <end position="827"/>
    </location>
</feature>
<evidence type="ECO:0000256" key="8">
    <source>
        <dbReference type="ARBA" id="ARBA00074306"/>
    </source>
</evidence>
<dbReference type="GO" id="GO:0006355">
    <property type="term" value="P:regulation of DNA-templated transcription"/>
    <property type="evidence" value="ECO:0007669"/>
    <property type="project" value="InterPro"/>
</dbReference>
<evidence type="ECO:0000256" key="5">
    <source>
        <dbReference type="ARBA" id="ARBA00022679"/>
    </source>
</evidence>
<dbReference type="InterPro" id="IPR036890">
    <property type="entry name" value="HATPase_C_sf"/>
</dbReference>
<feature type="modified residue" description="4-aspartylphosphate" evidence="9">
    <location>
        <position position="1289"/>
    </location>
</feature>
<dbReference type="EMBL" id="ALWB01000119">
    <property type="protein sequence ID" value="ELS32044.1"/>
    <property type="molecule type" value="Genomic_DNA"/>
</dbReference>
<feature type="domain" description="Response regulatory" evidence="13">
    <location>
        <begin position="1240"/>
        <end position="1356"/>
    </location>
</feature>
<dbReference type="Pfam" id="PF00512">
    <property type="entry name" value="HisKA"/>
    <property type="match status" value="1"/>
</dbReference>
<dbReference type="Pfam" id="PF08447">
    <property type="entry name" value="PAS_3"/>
    <property type="match status" value="1"/>
</dbReference>
<sequence>MLKTRGSCNPANLLIHISALVKIYGFTKPIMIMDSSEPLNSQPWQSLNLPLETPMATVLIVEDSESDRLTYSRYLRSDSENSYRIIEAGSLEQGLELWRSQQPDIVLIDLNLPDGDGFEFLEAINGDRTREKVPVIMLTGLGNEERAVRSMKLGATDYLVKGDITAKSLTSTIRQVLQQAVLIRQLRRSQQQQILTAEIALRIREFLNLEDISNAIVREVRQFMKADRAIVYQFNPDMSGTVVAEDVISPWQPCLKAQVEDTCFRENLGGAYSEGKFFAAHDIYRARLTDCHIKLLERFQVRANLVVPILLPNANKHILWGLLIMHQCSAPRVWEESDIQLLQQLSVKLAISIQQAIAFEKIQNELAERRRVESLLLIHQKELEERNKLLEITYEELEERNNLLERVSADLECTVEELRTTTEEQIVQHRQLEYEQYRYQNLFEFAPDGYLVTDRLGKISEVNQVALELLVIRRDYILGKPLELFVALDNRDFFYSQLHHCLSSTNAKTTWEITLKNRQGELFPAEISVIQNINPTNNQPQLFWLIRNISDRKRTEQELLELNQSLETKVKERTQAIQLQSQMLEQIHDAVISATIDGTILTWNVGAERLYEYKSYEAIGLNVSMLYLNEDLAMMESTVFRPLLEKGTHEVELRNQTKSGKIIYIRLRLSIIWDAMGNPIRLIGCSNDISDRKLAEESLRESEKRFANLAAAAPVAIFQINQKNECTYVNGFWAQITGQEISGALGYGWLQTIHPDDREQIHQKWTQAIKQQAYYQGEGRCLKPDGTICYFYCQAIPELDEDGIFTGYIGTLTDISDRKQAELRVQHTTDRLALALKSGAIGCWEWGVQDNIAFWDDRMYELYGVSKETTPQSSYEMWIAASHPDDRIASEITTQQITSGQIDEYDTEFRVVHPDGSIHFIKAYGTLKRDVDGNPQSIIGINFDISDRKQAELQLQTANQELLRATRLKDEFLANMSHELRTPLNAILGFSETLQDEIFGSLNEKQLKAIAIVESSGKHLLSLINDILDLSKMSSGMMILDIAPVSVQNLCDSSLTFVKQQAFQKRVHLHSSIPPLTKSINIDERRIKQVLINLLTNAVKFTPNGGAINLIVAVGRGNEWEGEAKIPQRIITMNSPTIVFQVVDNGIGIADKDLRQLFQPFVQVDSALNREYEGTGLGLALVKQIVELHGGQVMAESEVGQGSCFTVALPYAMPPSNAIASVPTSTTLSSQDVDLDNPPLILLAEDNEANIQTFCFYLTAINYRVILARNGVEAVAQAKANLPDIILMDIQMPMMDGLEATKQIRLDSNLINTPIIALTALAMEGDRDRCLEAGMNGYISKPLKLKQLARQIAELLAIAK</sequence>
<evidence type="ECO:0000259" key="11">
    <source>
        <dbReference type="PROSITE" id="PS50046"/>
    </source>
</evidence>
<dbReference type="InterPro" id="IPR003594">
    <property type="entry name" value="HATPase_dom"/>
</dbReference>
<gene>
    <name evidence="16" type="ORF">Pse7429DRAFT_1672</name>
</gene>
<dbReference type="FunFam" id="3.30.565.10:FF:000010">
    <property type="entry name" value="Sensor histidine kinase RcsC"/>
    <property type="match status" value="1"/>
</dbReference>
<dbReference type="InterPro" id="IPR005467">
    <property type="entry name" value="His_kinase_dom"/>
</dbReference>
<keyword evidence="5" id="KW-0808">Transferase</keyword>
<dbReference type="Pfam" id="PF00072">
    <property type="entry name" value="Response_reg"/>
    <property type="match status" value="2"/>
</dbReference>
<dbReference type="InterPro" id="IPR000700">
    <property type="entry name" value="PAS-assoc_C"/>
</dbReference>
<dbReference type="PROSITE" id="PS50046">
    <property type="entry name" value="PHYTOCHROME_2"/>
    <property type="match status" value="1"/>
</dbReference>
<dbReference type="SMART" id="SM00065">
    <property type="entry name" value="GAF"/>
    <property type="match status" value="1"/>
</dbReference>
<feature type="coiled-coil region" evidence="10">
    <location>
        <begin position="380"/>
        <end position="424"/>
    </location>
</feature>
<dbReference type="SUPFAM" id="SSF47384">
    <property type="entry name" value="Homodimeric domain of signal transducing histidine kinase"/>
    <property type="match status" value="1"/>
</dbReference>
<dbReference type="Pfam" id="PF01590">
    <property type="entry name" value="GAF"/>
    <property type="match status" value="1"/>
</dbReference>
<feature type="domain" description="Response regulatory" evidence="13">
    <location>
        <begin position="57"/>
        <end position="176"/>
    </location>
</feature>
<evidence type="ECO:0000256" key="6">
    <source>
        <dbReference type="ARBA" id="ARBA00022777"/>
    </source>
</evidence>
<dbReference type="PATRIC" id="fig|927668.3.peg.3189"/>
<evidence type="ECO:0000259" key="12">
    <source>
        <dbReference type="PROSITE" id="PS50109"/>
    </source>
</evidence>
<dbReference type="CDD" id="cd17546">
    <property type="entry name" value="REC_hyHK_CKI1_RcsC-like"/>
    <property type="match status" value="1"/>
</dbReference>
<dbReference type="InterPro" id="IPR036097">
    <property type="entry name" value="HisK_dim/P_sf"/>
</dbReference>
<evidence type="ECO:0000256" key="2">
    <source>
        <dbReference type="ARBA" id="ARBA00006402"/>
    </source>
</evidence>
<feature type="domain" description="PAC" evidence="15">
    <location>
        <begin position="649"/>
        <end position="701"/>
    </location>
</feature>
<dbReference type="PANTHER" id="PTHR43047:SF63">
    <property type="entry name" value="HISTIDINE KINASE"/>
    <property type="match status" value="1"/>
</dbReference>
<accession>L8MZ27</accession>
<dbReference type="InterPro" id="IPR011006">
    <property type="entry name" value="CheY-like_superfamily"/>
</dbReference>
<dbReference type="Gene3D" id="3.30.450.20">
    <property type="entry name" value="PAS domain"/>
    <property type="match status" value="4"/>
</dbReference>
<keyword evidence="10" id="KW-0175">Coiled coil</keyword>
<organism evidence="16 17">
    <name type="scientific">Pseudanabaena biceps PCC 7429</name>
    <dbReference type="NCBI Taxonomy" id="927668"/>
    <lineage>
        <taxon>Bacteria</taxon>
        <taxon>Bacillati</taxon>
        <taxon>Cyanobacteriota</taxon>
        <taxon>Cyanophyceae</taxon>
        <taxon>Pseudanabaenales</taxon>
        <taxon>Pseudanabaenaceae</taxon>
        <taxon>Pseudanabaena</taxon>
    </lineage>
</organism>
<dbReference type="GO" id="GO:0009927">
    <property type="term" value="F:histidine phosphotransfer kinase activity"/>
    <property type="evidence" value="ECO:0007669"/>
    <property type="project" value="TreeGrafter"/>
</dbReference>
<dbReference type="SMART" id="SM00387">
    <property type="entry name" value="HATPase_c"/>
    <property type="match status" value="1"/>
</dbReference>
<dbReference type="InterPro" id="IPR013767">
    <property type="entry name" value="PAS_fold"/>
</dbReference>
<dbReference type="InterPro" id="IPR013655">
    <property type="entry name" value="PAS_fold_3"/>
</dbReference>
<comment type="catalytic activity">
    <reaction evidence="1">
        <text>ATP + protein L-histidine = ADP + protein N-phospho-L-histidine.</text>
        <dbReference type="EC" id="2.7.13.3"/>
    </reaction>
</comment>
<dbReference type="EC" id="2.7.13.3" evidence="3"/>
<comment type="similarity">
    <text evidence="2">In the N-terminal section; belongs to the phytochrome family.</text>
</comment>
<dbReference type="InterPro" id="IPR016132">
    <property type="entry name" value="Phyto_chromo_attachment"/>
</dbReference>
<evidence type="ECO:0000256" key="9">
    <source>
        <dbReference type="PROSITE-ProRule" id="PRU00169"/>
    </source>
</evidence>
<keyword evidence="7" id="KW-0902">Two-component regulatory system</keyword>
<dbReference type="Gene3D" id="3.30.565.10">
    <property type="entry name" value="Histidine kinase-like ATPase, C-terminal domain"/>
    <property type="match status" value="1"/>
</dbReference>
<comment type="caution">
    <text evidence="16">The sequence shown here is derived from an EMBL/GenBank/DDBJ whole genome shotgun (WGS) entry which is preliminary data.</text>
</comment>
<dbReference type="SUPFAM" id="SSF52172">
    <property type="entry name" value="CheY-like"/>
    <property type="match status" value="2"/>
</dbReference>
<dbReference type="Pfam" id="PF00989">
    <property type="entry name" value="PAS"/>
    <property type="match status" value="3"/>
</dbReference>
<dbReference type="Proteomes" id="UP000011201">
    <property type="component" value="Unassembled WGS sequence"/>
</dbReference>
<dbReference type="CDD" id="cd00130">
    <property type="entry name" value="PAS"/>
    <property type="match status" value="4"/>
</dbReference>
<dbReference type="SMART" id="SM00388">
    <property type="entry name" value="HisKA"/>
    <property type="match status" value="1"/>
</dbReference>
<dbReference type="SUPFAM" id="SSF55785">
    <property type="entry name" value="PYP-like sensor domain (PAS domain)"/>
    <property type="match status" value="4"/>
</dbReference>
<dbReference type="InterPro" id="IPR000014">
    <property type="entry name" value="PAS"/>
</dbReference>
<dbReference type="Gene3D" id="3.40.50.2300">
    <property type="match status" value="2"/>
</dbReference>
<evidence type="ECO:0000259" key="14">
    <source>
        <dbReference type="PROSITE" id="PS50112"/>
    </source>
</evidence>
<dbReference type="GO" id="GO:0000155">
    <property type="term" value="F:phosphorelay sensor kinase activity"/>
    <property type="evidence" value="ECO:0007669"/>
    <property type="project" value="InterPro"/>
</dbReference>
<dbReference type="InterPro" id="IPR029016">
    <property type="entry name" value="GAF-like_dom_sf"/>
</dbReference>
<dbReference type="InterPro" id="IPR035965">
    <property type="entry name" value="PAS-like_dom_sf"/>
</dbReference>
<dbReference type="SMART" id="SM00091">
    <property type="entry name" value="PAS"/>
    <property type="match status" value="4"/>
</dbReference>
<evidence type="ECO:0000259" key="15">
    <source>
        <dbReference type="PROSITE" id="PS50113"/>
    </source>
</evidence>
<keyword evidence="4 9" id="KW-0597">Phosphoprotein</keyword>
<evidence type="ECO:0000256" key="3">
    <source>
        <dbReference type="ARBA" id="ARBA00012438"/>
    </source>
</evidence>
<keyword evidence="6 16" id="KW-0418">Kinase</keyword>
<feature type="domain" description="Phytochrome chromophore attachment site" evidence="11">
    <location>
        <begin position="208"/>
        <end position="348"/>
    </location>
</feature>
<evidence type="ECO:0000256" key="7">
    <source>
        <dbReference type="ARBA" id="ARBA00023012"/>
    </source>
</evidence>
<feature type="coiled-coil region" evidence="10">
    <location>
        <begin position="948"/>
        <end position="975"/>
    </location>
</feature>
<evidence type="ECO:0000313" key="17">
    <source>
        <dbReference type="Proteomes" id="UP000011201"/>
    </source>
</evidence>
<reference evidence="16 17" key="1">
    <citation type="journal article" date="2013" name="Proc. Natl. Acad. Sci. U.S.A.">
        <title>Improving the coverage of the cyanobacterial phylum using diversity-driven genome sequencing.</title>
        <authorList>
            <person name="Shih P.M."/>
            <person name="Wu D."/>
            <person name="Latifi A."/>
            <person name="Axen S.D."/>
            <person name="Fewer D.P."/>
            <person name="Talla E."/>
            <person name="Calteau A."/>
            <person name="Cai F."/>
            <person name="Tandeau de Marsac N."/>
            <person name="Rippka R."/>
            <person name="Herdman M."/>
            <person name="Sivonen K."/>
            <person name="Coursin T."/>
            <person name="Laurent T."/>
            <person name="Goodwin L."/>
            <person name="Nolan M."/>
            <person name="Davenport K.W."/>
            <person name="Han C.S."/>
            <person name="Rubin E.M."/>
            <person name="Eisen J.A."/>
            <person name="Woyke T."/>
            <person name="Gugger M."/>
            <person name="Kerfeld C.A."/>
        </authorList>
    </citation>
    <scope>NUCLEOTIDE SEQUENCE [LARGE SCALE GENOMIC DNA]</scope>
    <source>
        <strain evidence="16 17">PCC 7429</strain>
    </source>
</reference>
<dbReference type="InterPro" id="IPR001610">
    <property type="entry name" value="PAC"/>
</dbReference>
<proteinExistence type="inferred from homology"/>
<evidence type="ECO:0000313" key="16">
    <source>
        <dbReference type="EMBL" id="ELS32044.1"/>
    </source>
</evidence>
<protein>
    <recommendedName>
        <fullName evidence="8">Circadian input-output histidine kinase CikA</fullName>
        <ecNumber evidence="3">2.7.13.3</ecNumber>
    </recommendedName>
</protein>
<evidence type="ECO:0000259" key="13">
    <source>
        <dbReference type="PROSITE" id="PS50110"/>
    </source>
</evidence>
<dbReference type="Pfam" id="PF02518">
    <property type="entry name" value="HATPase_c"/>
    <property type="match status" value="1"/>
</dbReference>
<feature type="domain" description="PAS" evidence="14">
    <location>
        <begin position="702"/>
        <end position="772"/>
    </location>
</feature>
<evidence type="ECO:0000256" key="10">
    <source>
        <dbReference type="SAM" id="Coils"/>
    </source>
</evidence>
<dbReference type="SMART" id="SM00086">
    <property type="entry name" value="PAC"/>
    <property type="match status" value="4"/>
</dbReference>
<dbReference type="CDD" id="cd16922">
    <property type="entry name" value="HATPase_EvgS-ArcB-TorS-like"/>
    <property type="match status" value="1"/>
</dbReference>
<dbReference type="PROSITE" id="PS50110">
    <property type="entry name" value="RESPONSE_REGULATORY"/>
    <property type="match status" value="2"/>
</dbReference>
<dbReference type="SUPFAM" id="SSF55874">
    <property type="entry name" value="ATPase domain of HSP90 chaperone/DNA topoisomerase II/histidine kinase"/>
    <property type="match status" value="1"/>
</dbReference>
<evidence type="ECO:0000256" key="4">
    <source>
        <dbReference type="ARBA" id="ARBA00022553"/>
    </source>
</evidence>
<dbReference type="InterPro" id="IPR004358">
    <property type="entry name" value="Sig_transdc_His_kin-like_C"/>
</dbReference>
<dbReference type="SMART" id="SM00448">
    <property type="entry name" value="REC"/>
    <property type="match status" value="2"/>
</dbReference>
<dbReference type="PRINTS" id="PR00344">
    <property type="entry name" value="BCTRLSENSOR"/>
</dbReference>